<keyword evidence="3" id="KW-1185">Reference proteome</keyword>
<proteinExistence type="predicted"/>
<feature type="transmembrane region" description="Helical" evidence="1">
    <location>
        <begin position="12"/>
        <end position="30"/>
    </location>
</feature>
<keyword evidence="1" id="KW-0812">Transmembrane</keyword>
<feature type="transmembrane region" description="Helical" evidence="1">
    <location>
        <begin position="51"/>
        <end position="71"/>
    </location>
</feature>
<accession>A0A2T0WFN2</accession>
<dbReference type="EMBL" id="PVTR01000012">
    <property type="protein sequence ID" value="PRY85520.1"/>
    <property type="molecule type" value="Genomic_DNA"/>
</dbReference>
<reference evidence="2 3" key="1">
    <citation type="submission" date="2018-03" db="EMBL/GenBank/DDBJ databases">
        <title>Genomic Encyclopedia of Archaeal and Bacterial Type Strains, Phase II (KMG-II): from individual species to whole genera.</title>
        <authorList>
            <person name="Goeker M."/>
        </authorList>
    </citation>
    <scope>NUCLEOTIDE SEQUENCE [LARGE SCALE GENOMIC DNA]</scope>
    <source>
        <strain evidence="2 3">DSM 27929</strain>
    </source>
</reference>
<comment type="caution">
    <text evidence="2">The sequence shown here is derived from an EMBL/GenBank/DDBJ whole genome shotgun (WGS) entry which is preliminary data.</text>
</comment>
<protein>
    <submittedName>
        <fullName evidence="2">Uncharacterized protein</fullName>
    </submittedName>
</protein>
<sequence>MRISSLLNFNDFVKGNLYIFIPWFWILGIRNPYNLVSRSPIRKGHKKNGQLSLTVLFNLVLNNLLGFFLLVNLDGQLLSFSGIICNNHIPIG</sequence>
<keyword evidence="1" id="KW-1133">Transmembrane helix</keyword>
<dbReference type="AlphaFoldDB" id="A0A2T0WFN2"/>
<evidence type="ECO:0000313" key="2">
    <source>
        <dbReference type="EMBL" id="PRY85520.1"/>
    </source>
</evidence>
<evidence type="ECO:0000313" key="3">
    <source>
        <dbReference type="Proteomes" id="UP000238157"/>
    </source>
</evidence>
<keyword evidence="1" id="KW-0472">Membrane</keyword>
<name>A0A2T0WFN2_9BACT</name>
<organism evidence="2 3">
    <name type="scientific">Mongoliibacter ruber</name>
    <dbReference type="NCBI Taxonomy" id="1750599"/>
    <lineage>
        <taxon>Bacteria</taxon>
        <taxon>Pseudomonadati</taxon>
        <taxon>Bacteroidota</taxon>
        <taxon>Cytophagia</taxon>
        <taxon>Cytophagales</taxon>
        <taxon>Cyclobacteriaceae</taxon>
        <taxon>Mongoliibacter</taxon>
    </lineage>
</organism>
<dbReference type="Proteomes" id="UP000238157">
    <property type="component" value="Unassembled WGS sequence"/>
</dbReference>
<evidence type="ECO:0000256" key="1">
    <source>
        <dbReference type="SAM" id="Phobius"/>
    </source>
</evidence>
<gene>
    <name evidence="2" type="ORF">CLW00_112101</name>
</gene>